<evidence type="ECO:0000256" key="8">
    <source>
        <dbReference type="ARBA" id="ARBA00054724"/>
    </source>
</evidence>
<reference evidence="11" key="1">
    <citation type="submission" date="2020-04" db="EMBL/GenBank/DDBJ databases">
        <authorList>
            <person name="Neveu A P."/>
        </authorList>
    </citation>
    <scope>NUCLEOTIDE SEQUENCE</scope>
    <source>
        <tissue evidence="11">Whole embryo</tissue>
    </source>
</reference>
<keyword evidence="2" id="KW-0813">Transport</keyword>
<name>A0A6F9DLX9_9ASCI</name>
<feature type="transmembrane region" description="Helical" evidence="10">
    <location>
        <begin position="76"/>
        <end position="97"/>
    </location>
</feature>
<comment type="subcellular location">
    <subcellularLocation>
        <location evidence="1 9">Membrane</location>
        <topology evidence="1 9">Multi-pass membrane protein</topology>
    </subcellularLocation>
</comment>
<dbReference type="SMART" id="SM00679">
    <property type="entry name" value="CTNS"/>
    <property type="match status" value="2"/>
</dbReference>
<evidence type="ECO:0000256" key="4">
    <source>
        <dbReference type="ARBA" id="ARBA00022737"/>
    </source>
</evidence>
<feature type="transmembrane region" description="Helical" evidence="10">
    <location>
        <begin position="252"/>
        <end position="273"/>
    </location>
</feature>
<feature type="transmembrane region" description="Helical" evidence="10">
    <location>
        <begin position="222"/>
        <end position="240"/>
    </location>
</feature>
<protein>
    <recommendedName>
        <fullName evidence="9">Mannose-P-dolichol utilization defect 1 protein homolog</fullName>
    </recommendedName>
</protein>
<comment type="similarity">
    <text evidence="7 9">Belongs to the MPDU1 (TC 2.A.43.3) family.</text>
</comment>
<evidence type="ECO:0000313" key="11">
    <source>
        <dbReference type="EMBL" id="CAB3263925.1"/>
    </source>
</evidence>
<dbReference type="PIRSF" id="PIRSF023381">
    <property type="entry name" value="MannP-dilichol_defect-1p"/>
    <property type="match status" value="1"/>
</dbReference>
<evidence type="ECO:0000256" key="9">
    <source>
        <dbReference type="PIRNR" id="PIRNR023381"/>
    </source>
</evidence>
<evidence type="ECO:0000256" key="2">
    <source>
        <dbReference type="ARBA" id="ARBA00022448"/>
    </source>
</evidence>
<dbReference type="InterPro" id="IPR006603">
    <property type="entry name" value="PQ-loop_rpt"/>
</dbReference>
<dbReference type="Gene3D" id="1.20.1280.290">
    <property type="match status" value="2"/>
</dbReference>
<dbReference type="PANTHER" id="PTHR12226:SF2">
    <property type="entry name" value="MANNOSE-P-DOLICHOL UTILIZATION DEFECT 1 PROTEIN"/>
    <property type="match status" value="1"/>
</dbReference>
<keyword evidence="5 9" id="KW-1133">Transmembrane helix</keyword>
<dbReference type="GO" id="GO:0009312">
    <property type="term" value="P:oligosaccharide biosynthetic process"/>
    <property type="evidence" value="ECO:0007669"/>
    <property type="project" value="TreeGrafter"/>
</dbReference>
<feature type="transmembrane region" description="Helical" evidence="10">
    <location>
        <begin position="109"/>
        <end position="132"/>
    </location>
</feature>
<sequence>MFYACFYNSFGFTCSSCGFCPRSDLLLAAKYQHFTKLTTQFATTGKLQKKNMNALMSEECYEEFFYKLNFFHGDCLSALISKVLGYSIVAGAVLVKVPQIQKILSAGSAKGLSFTSLLLELYAVTSMFSYSIAKGFPFSTWGDSFFLMLQNIMIGGLIQHYKGSTSGAIGFVVIFLGILGVLMSGITPVSVLAALQASNMPAVVISKMIQALDNYRNGTTGQLSAITVFLIFGGSIARIFTSIQETGDQLVIMNYVVSTICNGIIAAQMVRYWNVKPKAKAE</sequence>
<dbReference type="InterPro" id="IPR016817">
    <property type="entry name" value="MannP-dilichol_defect-1"/>
</dbReference>
<dbReference type="PANTHER" id="PTHR12226">
    <property type="entry name" value="MANNOSE-P-DOLICHOL UTILIZATION DEFECT 1 LEC35 -RELATED"/>
    <property type="match status" value="1"/>
</dbReference>
<dbReference type="GO" id="GO:0016020">
    <property type="term" value="C:membrane"/>
    <property type="evidence" value="ECO:0007669"/>
    <property type="project" value="UniProtKB-SubCell"/>
</dbReference>
<evidence type="ECO:0000256" key="5">
    <source>
        <dbReference type="ARBA" id="ARBA00022989"/>
    </source>
</evidence>
<evidence type="ECO:0000256" key="6">
    <source>
        <dbReference type="ARBA" id="ARBA00023136"/>
    </source>
</evidence>
<dbReference type="Pfam" id="PF04193">
    <property type="entry name" value="PQ-loop"/>
    <property type="match status" value="2"/>
</dbReference>
<evidence type="ECO:0000256" key="7">
    <source>
        <dbReference type="ARBA" id="ARBA00038475"/>
    </source>
</evidence>
<keyword evidence="3 9" id="KW-0812">Transmembrane</keyword>
<dbReference type="FunFam" id="1.20.1280.290:FF:000006">
    <property type="entry name" value="mannose-P-dolichol utilization defect 1 protein"/>
    <property type="match status" value="1"/>
</dbReference>
<proteinExistence type="evidence at transcript level"/>
<evidence type="ECO:0000256" key="1">
    <source>
        <dbReference type="ARBA" id="ARBA00004141"/>
    </source>
</evidence>
<keyword evidence="4" id="KW-0677">Repeat</keyword>
<evidence type="ECO:0000256" key="10">
    <source>
        <dbReference type="SAM" id="Phobius"/>
    </source>
</evidence>
<dbReference type="AlphaFoldDB" id="A0A6F9DLX9"/>
<evidence type="ECO:0000256" key="3">
    <source>
        <dbReference type="ARBA" id="ARBA00022692"/>
    </source>
</evidence>
<accession>A0A6F9DLX9</accession>
<dbReference type="EMBL" id="LR788063">
    <property type="protein sequence ID" value="CAB3263925.1"/>
    <property type="molecule type" value="mRNA"/>
</dbReference>
<gene>
    <name evidence="11" type="primary">Mpdu1</name>
</gene>
<dbReference type="FunFam" id="1.20.1280.290:FF:000031">
    <property type="entry name" value="Mannose-P-dolichol utilization defect 1"/>
    <property type="match status" value="1"/>
</dbReference>
<comment type="function">
    <text evidence="8">Required for normal utilization of mannose-dolichol phosphate (Dol-P-Man) in the synthesis of N-linked and O-linked oligosaccharides and GPI anchors.</text>
</comment>
<keyword evidence="6 9" id="KW-0472">Membrane</keyword>
<organism evidence="11">
    <name type="scientific">Phallusia mammillata</name>
    <dbReference type="NCBI Taxonomy" id="59560"/>
    <lineage>
        <taxon>Eukaryota</taxon>
        <taxon>Metazoa</taxon>
        <taxon>Chordata</taxon>
        <taxon>Tunicata</taxon>
        <taxon>Ascidiacea</taxon>
        <taxon>Phlebobranchia</taxon>
        <taxon>Ascidiidae</taxon>
        <taxon>Phallusia</taxon>
    </lineage>
</organism>
<feature type="transmembrane region" description="Helical" evidence="10">
    <location>
        <begin position="170"/>
        <end position="195"/>
    </location>
</feature>